<protein>
    <submittedName>
        <fullName evidence="3">Lyase family protein</fullName>
    </submittedName>
</protein>
<dbReference type="EMBL" id="JBHTHR010001511">
    <property type="protein sequence ID" value="MFD0804274.1"/>
    <property type="molecule type" value="Genomic_DNA"/>
</dbReference>
<comment type="caution">
    <text evidence="3">The sequence shown here is derived from an EMBL/GenBank/DDBJ whole genome shotgun (WGS) entry which is preliminary data.</text>
</comment>
<evidence type="ECO:0000313" key="4">
    <source>
        <dbReference type="Proteomes" id="UP001596956"/>
    </source>
</evidence>
<dbReference type="InterPro" id="IPR022761">
    <property type="entry name" value="Fumarate_lyase_N"/>
</dbReference>
<sequence length="56" mass="5370">MGRICGAVGKTAGDIVLLAQTEVAEAEEFGGSGAGGSSTLPHKRNPIAAVSAAACA</sequence>
<organism evidence="3 4">
    <name type="scientific">Streptomonospora algeriensis</name>
    <dbReference type="NCBI Taxonomy" id="995084"/>
    <lineage>
        <taxon>Bacteria</taxon>
        <taxon>Bacillati</taxon>
        <taxon>Actinomycetota</taxon>
        <taxon>Actinomycetes</taxon>
        <taxon>Streptosporangiales</taxon>
        <taxon>Nocardiopsidaceae</taxon>
        <taxon>Streptomonospora</taxon>
    </lineage>
</organism>
<feature type="domain" description="Fumarate lyase N-terminal" evidence="2">
    <location>
        <begin position="3"/>
        <end position="49"/>
    </location>
</feature>
<dbReference type="InterPro" id="IPR008948">
    <property type="entry name" value="L-Aspartase-like"/>
</dbReference>
<evidence type="ECO:0000259" key="2">
    <source>
        <dbReference type="Pfam" id="PF00206"/>
    </source>
</evidence>
<evidence type="ECO:0000313" key="3">
    <source>
        <dbReference type="EMBL" id="MFD0804274.1"/>
    </source>
</evidence>
<keyword evidence="4" id="KW-1185">Reference proteome</keyword>
<dbReference type="Proteomes" id="UP001596956">
    <property type="component" value="Unassembled WGS sequence"/>
</dbReference>
<gene>
    <name evidence="3" type="ORF">ACFQZU_23560</name>
</gene>
<dbReference type="Gene3D" id="1.20.200.10">
    <property type="entry name" value="Fumarase/aspartase (Central domain)"/>
    <property type="match status" value="1"/>
</dbReference>
<reference evidence="4" key="1">
    <citation type="journal article" date="2019" name="Int. J. Syst. Evol. Microbiol.">
        <title>The Global Catalogue of Microorganisms (GCM) 10K type strain sequencing project: providing services to taxonomists for standard genome sequencing and annotation.</title>
        <authorList>
            <consortium name="The Broad Institute Genomics Platform"/>
            <consortium name="The Broad Institute Genome Sequencing Center for Infectious Disease"/>
            <person name="Wu L."/>
            <person name="Ma J."/>
        </authorList>
    </citation>
    <scope>NUCLEOTIDE SEQUENCE [LARGE SCALE GENOMIC DNA]</scope>
    <source>
        <strain evidence="4">CCUG 63369</strain>
    </source>
</reference>
<evidence type="ECO:0000256" key="1">
    <source>
        <dbReference type="ARBA" id="ARBA00023239"/>
    </source>
</evidence>
<name>A0ABW3BNA7_9ACTN</name>
<dbReference type="PANTHER" id="PTHR43172">
    <property type="entry name" value="ADENYLOSUCCINATE LYASE"/>
    <property type="match status" value="1"/>
</dbReference>
<dbReference type="PANTHER" id="PTHR43172:SF2">
    <property type="entry name" value="ADENYLOSUCCINATE LYASE C-TERMINAL DOMAIN-CONTAINING PROTEIN"/>
    <property type="match status" value="1"/>
</dbReference>
<proteinExistence type="predicted"/>
<keyword evidence="1 3" id="KW-0456">Lyase</keyword>
<dbReference type="Pfam" id="PF00206">
    <property type="entry name" value="Lyase_1"/>
    <property type="match status" value="1"/>
</dbReference>
<dbReference type="GO" id="GO:0016829">
    <property type="term" value="F:lyase activity"/>
    <property type="evidence" value="ECO:0007669"/>
    <property type="project" value="UniProtKB-KW"/>
</dbReference>
<dbReference type="SUPFAM" id="SSF48557">
    <property type="entry name" value="L-aspartase-like"/>
    <property type="match status" value="1"/>
</dbReference>
<accession>A0ABW3BNA7</accession>